<dbReference type="SUPFAM" id="SSF46785">
    <property type="entry name" value="Winged helix' DNA-binding domain"/>
    <property type="match status" value="1"/>
</dbReference>
<dbReference type="InterPro" id="IPR036388">
    <property type="entry name" value="WH-like_DNA-bd_sf"/>
</dbReference>
<dbReference type="InterPro" id="IPR043129">
    <property type="entry name" value="ATPase_NBD"/>
</dbReference>
<evidence type="ECO:0000313" key="5">
    <source>
        <dbReference type="Proteomes" id="UP001301731"/>
    </source>
</evidence>
<dbReference type="InterPro" id="IPR011991">
    <property type="entry name" value="ArsR-like_HTH"/>
</dbReference>
<keyword evidence="5" id="KW-1185">Reference proteome</keyword>
<reference evidence="4 5" key="1">
    <citation type="submission" date="2023-10" db="EMBL/GenBank/DDBJ databases">
        <title>The genome sequence of Streptomyces sp. HUAS YS2.</title>
        <authorList>
            <person name="Mo P."/>
        </authorList>
    </citation>
    <scope>NUCLEOTIDE SEQUENCE [LARGE SCALE GENOMIC DNA]</scope>
    <source>
        <strain evidence="4 5">HUAS YS2</strain>
    </source>
</reference>
<sequence length="421" mass="42679">MPTPGQETEQGESMQVSGGGAATGPHVLRRMNVAAVLAALREAGAATARVTELAAATGLSRPAVTRALTELRERGLVDFAPAAPAGPPAPQRGRPAQYARFRAEVGHVAGVDIGPHKVLVLVADLAGRVRAAHRAAVAPGATGPELFTAVRTALTAAAAEAGLDPSGLWAVAAGTPGIVDRDRGEVLLAPSIPGWAGLPAVGELRDWLRCPVLLDNDVNLAVLAERRLGPAADTDNLVFVQWGERIGTGIVIGGRPYRGASAAAGELGFVDLDGPGDGPVEPLRPDGMGPFERLVGAAAVHRLAVAAGAPVGEGHDIAPLFAAAAAGDPHALAVVDEVADRFARGLATLLLILDPGRVVIGGGVSQAGETLLGPLRRHLRGRTLVPVTVEASALGERSVALGAVRQALGAAEERLTGPAHL</sequence>
<name>A0ABZ0M459_9ACTN</name>
<evidence type="ECO:0000256" key="2">
    <source>
        <dbReference type="SAM" id="MobiDB-lite"/>
    </source>
</evidence>
<dbReference type="PANTHER" id="PTHR18964:SF149">
    <property type="entry name" value="BIFUNCTIONAL UDP-N-ACETYLGLUCOSAMINE 2-EPIMERASE_N-ACETYLMANNOSAMINE KINASE"/>
    <property type="match status" value="1"/>
</dbReference>
<feature type="domain" description="HTH marR-type" evidence="3">
    <location>
        <begin position="34"/>
        <end position="82"/>
    </location>
</feature>
<dbReference type="EMBL" id="CP137573">
    <property type="protein sequence ID" value="WOX26226.1"/>
    <property type="molecule type" value="Genomic_DNA"/>
</dbReference>
<feature type="compositionally biased region" description="Polar residues" evidence="2">
    <location>
        <begin position="1"/>
        <end position="16"/>
    </location>
</feature>
<dbReference type="CDD" id="cd00090">
    <property type="entry name" value="HTH_ARSR"/>
    <property type="match status" value="1"/>
</dbReference>
<dbReference type="RefSeq" id="WP_318109157.1">
    <property type="nucleotide sequence ID" value="NZ_CP137573.1"/>
</dbReference>
<proteinExistence type="inferred from homology"/>
<dbReference type="Proteomes" id="UP001301731">
    <property type="component" value="Chromosome"/>
</dbReference>
<accession>A0ABZ0M459</accession>
<dbReference type="InterPro" id="IPR000835">
    <property type="entry name" value="HTH_MarR-typ"/>
</dbReference>
<evidence type="ECO:0000313" key="4">
    <source>
        <dbReference type="EMBL" id="WOX26226.1"/>
    </source>
</evidence>
<gene>
    <name evidence="4" type="ORF">R2D22_34525</name>
</gene>
<dbReference type="Gene3D" id="1.10.10.10">
    <property type="entry name" value="Winged helix-like DNA-binding domain superfamily/Winged helix DNA-binding domain"/>
    <property type="match status" value="1"/>
</dbReference>
<evidence type="ECO:0000259" key="3">
    <source>
        <dbReference type="Pfam" id="PF12802"/>
    </source>
</evidence>
<organism evidence="4 5">
    <name type="scientific">Streptomyces solicathayae</name>
    <dbReference type="NCBI Taxonomy" id="3081768"/>
    <lineage>
        <taxon>Bacteria</taxon>
        <taxon>Bacillati</taxon>
        <taxon>Actinomycetota</taxon>
        <taxon>Actinomycetes</taxon>
        <taxon>Kitasatosporales</taxon>
        <taxon>Streptomycetaceae</taxon>
        <taxon>Streptomyces</taxon>
    </lineage>
</organism>
<dbReference type="InterPro" id="IPR036390">
    <property type="entry name" value="WH_DNA-bd_sf"/>
</dbReference>
<dbReference type="Gene3D" id="3.30.420.40">
    <property type="match status" value="2"/>
</dbReference>
<feature type="region of interest" description="Disordered" evidence="2">
    <location>
        <begin position="1"/>
        <end position="23"/>
    </location>
</feature>
<evidence type="ECO:0000256" key="1">
    <source>
        <dbReference type="ARBA" id="ARBA00006479"/>
    </source>
</evidence>
<comment type="similarity">
    <text evidence="1">Belongs to the ROK (NagC/XylR) family.</text>
</comment>
<protein>
    <submittedName>
        <fullName evidence="4">ROK family transcriptional regulator</fullName>
    </submittedName>
</protein>
<dbReference type="PANTHER" id="PTHR18964">
    <property type="entry name" value="ROK (REPRESSOR, ORF, KINASE) FAMILY"/>
    <property type="match status" value="1"/>
</dbReference>
<dbReference type="SUPFAM" id="SSF53067">
    <property type="entry name" value="Actin-like ATPase domain"/>
    <property type="match status" value="1"/>
</dbReference>
<dbReference type="Pfam" id="PF12802">
    <property type="entry name" value="MarR_2"/>
    <property type="match status" value="1"/>
</dbReference>
<dbReference type="InterPro" id="IPR000600">
    <property type="entry name" value="ROK"/>
</dbReference>
<dbReference type="Pfam" id="PF00480">
    <property type="entry name" value="ROK"/>
    <property type="match status" value="1"/>
</dbReference>